<reference evidence="1 2" key="1">
    <citation type="journal article" date="2013" name="Nat. Commun.">
        <title>The evolution and pathogenic mechanisms of the rice sheath blight pathogen.</title>
        <authorList>
            <person name="Zheng A."/>
            <person name="Lin R."/>
            <person name="Xu L."/>
            <person name="Qin P."/>
            <person name="Tang C."/>
            <person name="Ai P."/>
            <person name="Zhang D."/>
            <person name="Liu Y."/>
            <person name="Sun Z."/>
            <person name="Feng H."/>
            <person name="Wang Y."/>
            <person name="Chen Y."/>
            <person name="Liang X."/>
            <person name="Fu R."/>
            <person name="Li Q."/>
            <person name="Zhang J."/>
            <person name="Yu X."/>
            <person name="Xie Z."/>
            <person name="Ding L."/>
            <person name="Guan P."/>
            <person name="Tang J."/>
            <person name="Liang Y."/>
            <person name="Wang S."/>
            <person name="Deng Q."/>
            <person name="Li S."/>
            <person name="Zhu J."/>
            <person name="Wang L."/>
            <person name="Liu H."/>
            <person name="Li P."/>
        </authorList>
    </citation>
    <scope>NUCLEOTIDE SEQUENCE [LARGE SCALE GENOMIC DNA]</scope>
    <source>
        <strain evidence="2">AG-1 IA</strain>
    </source>
</reference>
<dbReference type="Proteomes" id="UP000011668">
    <property type="component" value="Unassembled WGS sequence"/>
</dbReference>
<protein>
    <submittedName>
        <fullName evidence="1">Uncharacterized protein</fullName>
    </submittedName>
</protein>
<organism evidence="1 2">
    <name type="scientific">Thanatephorus cucumeris (strain AG1-IA)</name>
    <name type="common">Rice sheath blight fungus</name>
    <name type="synonym">Rhizoctonia solani</name>
    <dbReference type="NCBI Taxonomy" id="983506"/>
    <lineage>
        <taxon>Eukaryota</taxon>
        <taxon>Fungi</taxon>
        <taxon>Dikarya</taxon>
        <taxon>Basidiomycota</taxon>
        <taxon>Agaricomycotina</taxon>
        <taxon>Agaricomycetes</taxon>
        <taxon>Cantharellales</taxon>
        <taxon>Ceratobasidiaceae</taxon>
        <taxon>Rhizoctonia</taxon>
        <taxon>Rhizoctonia solani AG-1</taxon>
    </lineage>
</organism>
<dbReference type="AlphaFoldDB" id="L8WRQ6"/>
<sequence length="88" mass="9969">MEQLVAYRVALPIVARRPRSPRLVVDRIDILSHSICITVWALAASRSTISKVLNVIYLHPYPSNLLEYLKRPQTEPGKRVQTPYGNAS</sequence>
<accession>L8WRQ6</accession>
<dbReference type="HOGENOM" id="CLU_2470621_0_0_1"/>
<evidence type="ECO:0000313" key="1">
    <source>
        <dbReference type="EMBL" id="ELU39433.1"/>
    </source>
</evidence>
<comment type="caution">
    <text evidence="1">The sequence shown here is derived from an EMBL/GenBank/DDBJ whole genome shotgun (WGS) entry which is preliminary data.</text>
</comment>
<name>L8WRQ6_THACA</name>
<evidence type="ECO:0000313" key="2">
    <source>
        <dbReference type="Proteomes" id="UP000011668"/>
    </source>
</evidence>
<proteinExistence type="predicted"/>
<dbReference type="EMBL" id="AFRT01001772">
    <property type="protein sequence ID" value="ELU39433.1"/>
    <property type="molecule type" value="Genomic_DNA"/>
</dbReference>
<gene>
    <name evidence="1" type="ORF">AG1IA_06538</name>
</gene>
<keyword evidence="2" id="KW-1185">Reference proteome</keyword>